<gene>
    <name evidence="1" type="ORF">OPV22_027268</name>
</gene>
<reference evidence="1 2" key="1">
    <citation type="submission" date="2022-12" db="EMBL/GenBank/DDBJ databases">
        <title>Chromosome-scale assembly of the Ensete ventricosum genome.</title>
        <authorList>
            <person name="Dussert Y."/>
            <person name="Stocks J."/>
            <person name="Wendawek A."/>
            <person name="Woldeyes F."/>
            <person name="Nichols R.A."/>
            <person name="Borrell J.S."/>
        </authorList>
    </citation>
    <scope>NUCLEOTIDE SEQUENCE [LARGE SCALE GENOMIC DNA]</scope>
    <source>
        <strain evidence="2">cv. Maze</strain>
        <tissue evidence="1">Seeds</tissue>
    </source>
</reference>
<comment type="caution">
    <text evidence="1">The sequence shown here is derived from an EMBL/GenBank/DDBJ whole genome shotgun (WGS) entry which is preliminary data.</text>
</comment>
<dbReference type="Proteomes" id="UP001222027">
    <property type="component" value="Unassembled WGS sequence"/>
</dbReference>
<dbReference type="EMBL" id="JAQQAF010000008">
    <property type="protein sequence ID" value="KAJ8464716.1"/>
    <property type="molecule type" value="Genomic_DNA"/>
</dbReference>
<evidence type="ECO:0000313" key="1">
    <source>
        <dbReference type="EMBL" id="KAJ8464716.1"/>
    </source>
</evidence>
<keyword evidence="2" id="KW-1185">Reference proteome</keyword>
<evidence type="ECO:0000313" key="2">
    <source>
        <dbReference type="Proteomes" id="UP001222027"/>
    </source>
</evidence>
<organism evidence="1 2">
    <name type="scientific">Ensete ventricosum</name>
    <name type="common">Abyssinian banana</name>
    <name type="synonym">Musa ensete</name>
    <dbReference type="NCBI Taxonomy" id="4639"/>
    <lineage>
        <taxon>Eukaryota</taxon>
        <taxon>Viridiplantae</taxon>
        <taxon>Streptophyta</taxon>
        <taxon>Embryophyta</taxon>
        <taxon>Tracheophyta</taxon>
        <taxon>Spermatophyta</taxon>
        <taxon>Magnoliopsida</taxon>
        <taxon>Liliopsida</taxon>
        <taxon>Zingiberales</taxon>
        <taxon>Musaceae</taxon>
        <taxon>Ensete</taxon>
    </lineage>
</organism>
<accession>A0AAV8P410</accession>
<dbReference type="AlphaFoldDB" id="A0AAV8P410"/>
<sequence>MPGETKLAQKAPVLRLRPVVLLIDDAMLFGCLSSLNSAAASSFLIRLKSPEKNLSSHTTPDDPDLRNVVTDLCSPAMALGRRVLHPSANK</sequence>
<protein>
    <submittedName>
        <fullName evidence="1">Uncharacterized protein</fullName>
    </submittedName>
</protein>
<proteinExistence type="predicted"/>
<name>A0AAV8P410_ENSVE</name>